<dbReference type="AlphaFoldDB" id="A0A0K9F830"/>
<dbReference type="Gene3D" id="1.10.10.60">
    <property type="entry name" value="Homeodomain-like"/>
    <property type="match status" value="2"/>
</dbReference>
<dbReference type="GeneID" id="96599788"/>
<dbReference type="InterPro" id="IPR018062">
    <property type="entry name" value="HTH_AraC-typ_CS"/>
</dbReference>
<evidence type="ECO:0000256" key="1">
    <source>
        <dbReference type="ARBA" id="ARBA00023015"/>
    </source>
</evidence>
<name>A0A0K9F830_9BACI</name>
<dbReference type="InterPro" id="IPR009057">
    <property type="entry name" value="Homeodomain-like_sf"/>
</dbReference>
<keyword evidence="3" id="KW-0804">Transcription</keyword>
<dbReference type="Proteomes" id="UP000037326">
    <property type="component" value="Unassembled WGS sequence"/>
</dbReference>
<dbReference type="PATRIC" id="fig|582475.4.peg.4334"/>
<sequence>MIEELTQISFSQLLLSGTFVHVAPFEVLQEMYGVNIQPNVVVLVSMDRYPDLAEEKPLEWKMKIGRKLVEELDTILPIPFLRIWIEEGVLALLLDFHEVNPQDRKRYVLLLAEMIQKTSDQNGIHVSIGIGNFYDDPISLICSFEEAKKSMSGRFFQGNKLIFHTGMRKNMVESLMIPLTKEKSELFSIVRIGHTEGVVTQMKGIMNRVAEIYNYNEDIFKSKVIDLLMMMSRIVLEVGVSPVSILTNTANVIQDLYHMIRYDKFAMKVCHYAEWLTEQVEKIYIGDVSPTIKHAIRYMKENHQKEVSLDDIAHYCHLSRYHFSHLFKKEVGISVIDFFNKLRIDKSLYYLEKTEFPVHEIANQVGIHDSNYFSRLFKKYMKSSPTEYRHLMRKI</sequence>
<gene>
    <name evidence="5" type="ORF">ACZ11_16285</name>
</gene>
<dbReference type="PROSITE" id="PS01124">
    <property type="entry name" value="HTH_ARAC_FAMILY_2"/>
    <property type="match status" value="1"/>
</dbReference>
<feature type="domain" description="HTH araC/xylS-type" evidence="4">
    <location>
        <begin position="293"/>
        <end position="391"/>
    </location>
</feature>
<comment type="caution">
    <text evidence="5">The sequence shown here is derived from an EMBL/GenBank/DDBJ whole genome shotgun (WGS) entry which is preliminary data.</text>
</comment>
<dbReference type="Pfam" id="PF12833">
    <property type="entry name" value="HTH_18"/>
    <property type="match status" value="1"/>
</dbReference>
<evidence type="ECO:0000256" key="3">
    <source>
        <dbReference type="ARBA" id="ARBA00023163"/>
    </source>
</evidence>
<organism evidence="5 6">
    <name type="scientific">Lysinibacillus xylanilyticus</name>
    <dbReference type="NCBI Taxonomy" id="582475"/>
    <lineage>
        <taxon>Bacteria</taxon>
        <taxon>Bacillati</taxon>
        <taxon>Bacillota</taxon>
        <taxon>Bacilli</taxon>
        <taxon>Bacillales</taxon>
        <taxon>Bacillaceae</taxon>
        <taxon>Lysinibacillus</taxon>
    </lineage>
</organism>
<proteinExistence type="predicted"/>
<dbReference type="RefSeq" id="WP_049667584.1">
    <property type="nucleotide sequence ID" value="NZ_LFXJ01000008.1"/>
</dbReference>
<evidence type="ECO:0000313" key="5">
    <source>
        <dbReference type="EMBL" id="KMY30256.1"/>
    </source>
</evidence>
<keyword evidence="2" id="KW-0238">DNA-binding</keyword>
<keyword evidence="1" id="KW-0805">Transcription regulation</keyword>
<accession>A0A0K9F830</accession>
<dbReference type="InterPro" id="IPR020449">
    <property type="entry name" value="Tscrpt_reg_AraC-type_HTH"/>
</dbReference>
<evidence type="ECO:0000259" key="4">
    <source>
        <dbReference type="PROSITE" id="PS01124"/>
    </source>
</evidence>
<reference evidence="6" key="1">
    <citation type="submission" date="2015-07" db="EMBL/GenBank/DDBJ databases">
        <authorList>
            <consortium name="Consortium for Microbial Forensics and Genomics (microFORGE)"/>
            <person name="Knight B.M."/>
            <person name="Roberts D.P."/>
            <person name="Lin D."/>
            <person name="Hari K."/>
            <person name="Fletcher J."/>
            <person name="Melcher U."/>
            <person name="Blagden T."/>
            <person name="Winegar R.A."/>
        </authorList>
    </citation>
    <scope>NUCLEOTIDE SEQUENCE [LARGE SCALE GENOMIC DNA]</scope>
    <source>
        <strain evidence="6">DSM 23493</strain>
    </source>
</reference>
<dbReference type="GO" id="GO:0043565">
    <property type="term" value="F:sequence-specific DNA binding"/>
    <property type="evidence" value="ECO:0007669"/>
    <property type="project" value="InterPro"/>
</dbReference>
<dbReference type="SUPFAM" id="SSF46689">
    <property type="entry name" value="Homeodomain-like"/>
    <property type="match status" value="2"/>
</dbReference>
<dbReference type="SMART" id="SM00342">
    <property type="entry name" value="HTH_ARAC"/>
    <property type="match status" value="1"/>
</dbReference>
<dbReference type="PANTHER" id="PTHR43280">
    <property type="entry name" value="ARAC-FAMILY TRANSCRIPTIONAL REGULATOR"/>
    <property type="match status" value="1"/>
</dbReference>
<dbReference type="PROSITE" id="PS00041">
    <property type="entry name" value="HTH_ARAC_FAMILY_1"/>
    <property type="match status" value="1"/>
</dbReference>
<dbReference type="GO" id="GO:0003700">
    <property type="term" value="F:DNA-binding transcription factor activity"/>
    <property type="evidence" value="ECO:0007669"/>
    <property type="project" value="InterPro"/>
</dbReference>
<dbReference type="PANTHER" id="PTHR43280:SF2">
    <property type="entry name" value="HTH-TYPE TRANSCRIPTIONAL REGULATOR EXSA"/>
    <property type="match status" value="1"/>
</dbReference>
<dbReference type="InterPro" id="IPR018060">
    <property type="entry name" value="HTH_AraC"/>
</dbReference>
<dbReference type="PRINTS" id="PR00032">
    <property type="entry name" value="HTHARAC"/>
</dbReference>
<dbReference type="OrthoDB" id="324626at2"/>
<protein>
    <recommendedName>
        <fullName evidence="4">HTH araC/xylS-type domain-containing protein</fullName>
    </recommendedName>
</protein>
<evidence type="ECO:0000313" key="6">
    <source>
        <dbReference type="Proteomes" id="UP000037326"/>
    </source>
</evidence>
<dbReference type="EMBL" id="LFXJ01000008">
    <property type="protein sequence ID" value="KMY30256.1"/>
    <property type="molecule type" value="Genomic_DNA"/>
</dbReference>
<evidence type="ECO:0000256" key="2">
    <source>
        <dbReference type="ARBA" id="ARBA00023125"/>
    </source>
</evidence>